<organism evidence="3 5">
    <name type="scientific">Antrihabitans spumae</name>
    <dbReference type="NCBI Taxonomy" id="3373370"/>
    <lineage>
        <taxon>Bacteria</taxon>
        <taxon>Bacillati</taxon>
        <taxon>Actinomycetota</taxon>
        <taxon>Actinomycetes</taxon>
        <taxon>Mycobacteriales</taxon>
        <taxon>Nocardiaceae</taxon>
        <taxon>Antrihabitans</taxon>
    </lineage>
</organism>
<proteinExistence type="predicted"/>
<evidence type="ECO:0000256" key="1">
    <source>
        <dbReference type="SAM" id="MobiDB-lite"/>
    </source>
</evidence>
<dbReference type="EMBL" id="JBIMSO010000135">
    <property type="protein sequence ID" value="MFH5211736.1"/>
    <property type="molecule type" value="Genomic_DNA"/>
</dbReference>
<reference evidence="4 5" key="1">
    <citation type="submission" date="2024-10" db="EMBL/GenBank/DDBJ databases">
        <authorList>
            <person name="Riesco R."/>
        </authorList>
    </citation>
    <scope>NUCLEOTIDE SEQUENCE [LARGE SCALE GENOMIC DNA]</scope>
    <source>
        <strain evidence="2 4">NCIMB 15449</strain>
        <strain evidence="3 5">NCIMB 15450</strain>
    </source>
</reference>
<evidence type="ECO:0000313" key="4">
    <source>
        <dbReference type="Proteomes" id="UP001609175"/>
    </source>
</evidence>
<dbReference type="RefSeq" id="WP_395118459.1">
    <property type="nucleotide sequence ID" value="NZ_JBIMSN010000170.1"/>
</dbReference>
<evidence type="ECO:0000313" key="2">
    <source>
        <dbReference type="EMBL" id="MFH5211736.1"/>
    </source>
</evidence>
<accession>A0ABW7KCR8</accession>
<evidence type="ECO:0000313" key="5">
    <source>
        <dbReference type="Proteomes" id="UP001609219"/>
    </source>
</evidence>
<feature type="compositionally biased region" description="Polar residues" evidence="1">
    <location>
        <begin position="19"/>
        <end position="29"/>
    </location>
</feature>
<dbReference type="EMBL" id="JBIMSN010000170">
    <property type="protein sequence ID" value="MFH5232914.1"/>
    <property type="molecule type" value="Genomic_DNA"/>
</dbReference>
<comment type="caution">
    <text evidence="3">The sequence shown here is derived from an EMBL/GenBank/DDBJ whole genome shotgun (WGS) entry which is preliminary data.</text>
</comment>
<keyword evidence="5" id="KW-1185">Reference proteome</keyword>
<dbReference type="Proteomes" id="UP001609175">
    <property type="component" value="Unassembled WGS sequence"/>
</dbReference>
<gene>
    <name evidence="2" type="ORF">ACHIPZ_26565</name>
    <name evidence="3" type="ORF">ACHIRB_30765</name>
</gene>
<evidence type="ECO:0000313" key="3">
    <source>
        <dbReference type="EMBL" id="MFH5232914.1"/>
    </source>
</evidence>
<protein>
    <submittedName>
        <fullName evidence="3">Uncharacterized protein</fullName>
    </submittedName>
</protein>
<name>A0ABW7KCR8_9NOCA</name>
<sequence length="55" mass="6243">MDNSTLTGNDPIPRDEKTTGTAILNNHGPTTKYLPRRLVVVDCFDHCAWFKAVRR</sequence>
<feature type="region of interest" description="Disordered" evidence="1">
    <location>
        <begin position="1"/>
        <end position="29"/>
    </location>
</feature>
<dbReference type="Proteomes" id="UP001609219">
    <property type="component" value="Unassembled WGS sequence"/>
</dbReference>